<gene>
    <name evidence="2" type="ORF">GPECTOR_25g305</name>
</gene>
<reference evidence="3" key="1">
    <citation type="journal article" date="2016" name="Nat. Commun.">
        <title>The Gonium pectorale genome demonstrates co-option of cell cycle regulation during the evolution of multicellularity.</title>
        <authorList>
            <person name="Hanschen E.R."/>
            <person name="Marriage T.N."/>
            <person name="Ferris P.J."/>
            <person name="Hamaji T."/>
            <person name="Toyoda A."/>
            <person name="Fujiyama A."/>
            <person name="Neme R."/>
            <person name="Noguchi H."/>
            <person name="Minakuchi Y."/>
            <person name="Suzuki M."/>
            <person name="Kawai-Toyooka H."/>
            <person name="Smith D.R."/>
            <person name="Sparks H."/>
            <person name="Anderson J."/>
            <person name="Bakaric R."/>
            <person name="Luria V."/>
            <person name="Karger A."/>
            <person name="Kirschner M.W."/>
            <person name="Durand P.M."/>
            <person name="Michod R.E."/>
            <person name="Nozaki H."/>
            <person name="Olson B.J."/>
        </authorList>
    </citation>
    <scope>NUCLEOTIDE SEQUENCE [LARGE SCALE GENOMIC DNA]</scope>
    <source>
        <strain evidence="3">NIES-2863</strain>
    </source>
</reference>
<evidence type="ECO:0000256" key="1">
    <source>
        <dbReference type="SAM" id="MobiDB-lite"/>
    </source>
</evidence>
<keyword evidence="3" id="KW-1185">Reference proteome</keyword>
<dbReference type="EMBL" id="LSYV01000026">
    <property type="protein sequence ID" value="KXZ48722.1"/>
    <property type="molecule type" value="Genomic_DNA"/>
</dbReference>
<sequence>MLEAEPSDDDALSPVIDLYSYIPTRWPDPAHEPHLAAVLAAARPRLVGHFGDALAALNTPALRRQLLALPAAGLEALLESDDFGTDAEESILLLLLAAWVEENGGDGDDGDPEIPISRAGGCGWFPISFAEAIHLVSLCTPGALERQRVRLQEAAGRWLPAPQGAWFSTTPRRQCLPVRLPRPSGGASPLGSSSQQQQQQPPFERSISQAELERALRELLRGGELELPGVLDNGRRPVAARGFEWRPVIKHEHGAAAAGLCLRFDLPGAYHLAQEACLGGPLSALAQLGARAGGEQCALRPTDGWGEYLHDGSIWGRLTLVPL</sequence>
<comment type="caution">
    <text evidence="2">The sequence shown here is derived from an EMBL/GenBank/DDBJ whole genome shotgun (WGS) entry which is preliminary data.</text>
</comment>
<proteinExistence type="predicted"/>
<protein>
    <recommendedName>
        <fullName evidence="4">BACK domain-containing protein</fullName>
    </recommendedName>
</protein>
<organism evidence="2 3">
    <name type="scientific">Gonium pectorale</name>
    <name type="common">Green alga</name>
    <dbReference type="NCBI Taxonomy" id="33097"/>
    <lineage>
        <taxon>Eukaryota</taxon>
        <taxon>Viridiplantae</taxon>
        <taxon>Chlorophyta</taxon>
        <taxon>core chlorophytes</taxon>
        <taxon>Chlorophyceae</taxon>
        <taxon>CS clade</taxon>
        <taxon>Chlamydomonadales</taxon>
        <taxon>Volvocaceae</taxon>
        <taxon>Gonium</taxon>
    </lineage>
</organism>
<name>A0A150GFW0_GONPE</name>
<evidence type="ECO:0008006" key="4">
    <source>
        <dbReference type="Google" id="ProtNLM"/>
    </source>
</evidence>
<dbReference type="AlphaFoldDB" id="A0A150GFW0"/>
<accession>A0A150GFW0</accession>
<evidence type="ECO:0000313" key="2">
    <source>
        <dbReference type="EMBL" id="KXZ48722.1"/>
    </source>
</evidence>
<feature type="compositionally biased region" description="Low complexity" evidence="1">
    <location>
        <begin position="181"/>
        <end position="202"/>
    </location>
</feature>
<feature type="region of interest" description="Disordered" evidence="1">
    <location>
        <begin position="177"/>
        <end position="205"/>
    </location>
</feature>
<dbReference type="Proteomes" id="UP000075714">
    <property type="component" value="Unassembled WGS sequence"/>
</dbReference>
<evidence type="ECO:0000313" key="3">
    <source>
        <dbReference type="Proteomes" id="UP000075714"/>
    </source>
</evidence>